<protein>
    <submittedName>
        <fullName evidence="1">Uncharacterized protein</fullName>
    </submittedName>
</protein>
<evidence type="ECO:0000313" key="1">
    <source>
        <dbReference type="EMBL" id="MEE3718176.1"/>
    </source>
</evidence>
<dbReference type="AlphaFoldDB" id="A0AAW9Q6C1"/>
<keyword evidence="2" id="KW-1185">Reference proteome</keyword>
<gene>
    <name evidence="1" type="ORF">V2H45_15655</name>
</gene>
<organism evidence="1 2">
    <name type="scientific">Tumidithrix elongata BACA0141</name>
    <dbReference type="NCBI Taxonomy" id="2716417"/>
    <lineage>
        <taxon>Bacteria</taxon>
        <taxon>Bacillati</taxon>
        <taxon>Cyanobacteriota</taxon>
        <taxon>Cyanophyceae</taxon>
        <taxon>Pseudanabaenales</taxon>
        <taxon>Pseudanabaenaceae</taxon>
        <taxon>Tumidithrix</taxon>
        <taxon>Tumidithrix elongata</taxon>
    </lineage>
</organism>
<dbReference type="RefSeq" id="WP_330484608.1">
    <property type="nucleotide sequence ID" value="NZ_JAZBJZ010000067.1"/>
</dbReference>
<comment type="caution">
    <text evidence="1">The sequence shown here is derived from an EMBL/GenBank/DDBJ whole genome shotgun (WGS) entry which is preliminary data.</text>
</comment>
<name>A0AAW9Q6C1_9CYAN</name>
<evidence type="ECO:0000313" key="2">
    <source>
        <dbReference type="Proteomes" id="UP001333818"/>
    </source>
</evidence>
<sequence>MEYIFSAATQALLNSGQLVQVVSKLGKLLPIARDPITGKFVEIAKMVAGSPSQTFIFPVQSIMSGIQMYQTHQGFTKILGGIKEIQQTLGVLQATTAVIGVGVVANLAISAVSLQQVLQLREDVRQMRLEIKDGFVDLKQVLKDQGAEILNYIDQVAQDIKFEQHRLVLIHAYSKFLAATKLIQVAVECEKVEIRDADLANARQLLEVALADYRNSQLLSEISALGKLRRMECSWAIEQTIAITYQIQKQSGAVYNVLDSLQRIIR</sequence>
<accession>A0AAW9Q6C1</accession>
<dbReference type="Proteomes" id="UP001333818">
    <property type="component" value="Unassembled WGS sequence"/>
</dbReference>
<reference evidence="1" key="1">
    <citation type="submission" date="2024-01" db="EMBL/GenBank/DDBJ databases">
        <title>Bank of Algae and Cyanobacteria of the Azores (BACA) strain genomes.</title>
        <authorList>
            <person name="Luz R."/>
            <person name="Cordeiro R."/>
            <person name="Fonseca A."/>
            <person name="Goncalves V."/>
        </authorList>
    </citation>
    <scope>NUCLEOTIDE SEQUENCE</scope>
    <source>
        <strain evidence="1">BACA0141</strain>
    </source>
</reference>
<dbReference type="EMBL" id="JAZBJZ010000067">
    <property type="protein sequence ID" value="MEE3718176.1"/>
    <property type="molecule type" value="Genomic_DNA"/>
</dbReference>
<proteinExistence type="predicted"/>